<organism evidence="2 3">
    <name type="scientific">Striga hermonthica</name>
    <name type="common">Purple witchweed</name>
    <name type="synonym">Buchnera hermonthica</name>
    <dbReference type="NCBI Taxonomy" id="68872"/>
    <lineage>
        <taxon>Eukaryota</taxon>
        <taxon>Viridiplantae</taxon>
        <taxon>Streptophyta</taxon>
        <taxon>Embryophyta</taxon>
        <taxon>Tracheophyta</taxon>
        <taxon>Spermatophyta</taxon>
        <taxon>Magnoliopsida</taxon>
        <taxon>eudicotyledons</taxon>
        <taxon>Gunneridae</taxon>
        <taxon>Pentapetalae</taxon>
        <taxon>asterids</taxon>
        <taxon>lamiids</taxon>
        <taxon>Lamiales</taxon>
        <taxon>Orobanchaceae</taxon>
        <taxon>Buchnereae</taxon>
        <taxon>Striga</taxon>
    </lineage>
</organism>
<dbReference type="Gene3D" id="2.40.70.10">
    <property type="entry name" value="Acid Proteases"/>
    <property type="match status" value="1"/>
</dbReference>
<dbReference type="PANTHER" id="PTHR15503">
    <property type="entry name" value="LDOC1 RELATED"/>
    <property type="match status" value="1"/>
</dbReference>
<name>A0A9N7NY01_STRHE</name>
<evidence type="ECO:0008006" key="4">
    <source>
        <dbReference type="Google" id="ProtNLM"/>
    </source>
</evidence>
<feature type="compositionally biased region" description="Basic residues" evidence="1">
    <location>
        <begin position="112"/>
        <end position="125"/>
    </location>
</feature>
<dbReference type="AlphaFoldDB" id="A0A9N7NY01"/>
<gene>
    <name evidence="2" type="ORF">SHERM_06012</name>
</gene>
<feature type="region of interest" description="Disordered" evidence="1">
    <location>
        <begin position="93"/>
        <end position="132"/>
    </location>
</feature>
<sequence length="274" mass="29593">GSSTVDEYIRTFTRMCLFAGESVNTDAKKARKFLKGLNQRIRELVGSHGLMSLADTVSRAQEVESCLIPIAPDPSYIYASQRSQTVVQYAQPITSVPPSSSSGKRKSDFQNKKKGKKGNFGHRNNRPTGNHTCPRCGKFHGGECLTNQRSCFNCNRPGHYANQQQPPVFQQKAGGQAIVYTVAHDEAANNAGTMSGMLSIFNVPVFALCDTGATHSFISSRCLEALTLSEVCKVDPLEVSLASGKNIISDSLVRDFPISIGGGLVLGSIVYPTL</sequence>
<proteinExistence type="predicted"/>
<feature type="compositionally biased region" description="Polar residues" evidence="1">
    <location>
        <begin position="93"/>
        <end position="102"/>
    </location>
</feature>
<evidence type="ECO:0000313" key="2">
    <source>
        <dbReference type="EMBL" id="CAA0839446.1"/>
    </source>
</evidence>
<dbReference type="PANTHER" id="PTHR15503:SF45">
    <property type="entry name" value="RNA-DIRECTED DNA POLYMERASE HOMOLOG"/>
    <property type="match status" value="1"/>
</dbReference>
<feature type="non-terminal residue" evidence="2">
    <location>
        <position position="274"/>
    </location>
</feature>
<feature type="non-terminal residue" evidence="2">
    <location>
        <position position="1"/>
    </location>
</feature>
<dbReference type="Proteomes" id="UP001153555">
    <property type="component" value="Unassembled WGS sequence"/>
</dbReference>
<dbReference type="InterPro" id="IPR032567">
    <property type="entry name" value="RTL1-rel"/>
</dbReference>
<dbReference type="InterPro" id="IPR021109">
    <property type="entry name" value="Peptidase_aspartic_dom_sf"/>
</dbReference>
<dbReference type="EMBL" id="CACSLK010031421">
    <property type="protein sequence ID" value="CAA0839446.1"/>
    <property type="molecule type" value="Genomic_DNA"/>
</dbReference>
<reference evidence="2" key="1">
    <citation type="submission" date="2019-12" db="EMBL/GenBank/DDBJ databases">
        <authorList>
            <person name="Scholes J."/>
        </authorList>
    </citation>
    <scope>NUCLEOTIDE SEQUENCE</scope>
</reference>
<dbReference type="CDD" id="cd00303">
    <property type="entry name" value="retropepsin_like"/>
    <property type="match status" value="1"/>
</dbReference>
<comment type="caution">
    <text evidence="2">The sequence shown here is derived from an EMBL/GenBank/DDBJ whole genome shotgun (WGS) entry which is preliminary data.</text>
</comment>
<protein>
    <recommendedName>
        <fullName evidence="4">Gag-pol polyprotein</fullName>
    </recommendedName>
</protein>
<dbReference type="Pfam" id="PF08284">
    <property type="entry name" value="RVP_2"/>
    <property type="match status" value="1"/>
</dbReference>
<evidence type="ECO:0000313" key="3">
    <source>
        <dbReference type="Proteomes" id="UP001153555"/>
    </source>
</evidence>
<keyword evidence="3" id="KW-1185">Reference proteome</keyword>
<accession>A0A9N7NY01</accession>
<evidence type="ECO:0000256" key="1">
    <source>
        <dbReference type="SAM" id="MobiDB-lite"/>
    </source>
</evidence>